<dbReference type="InterPro" id="IPR036291">
    <property type="entry name" value="NAD(P)-bd_dom_sf"/>
</dbReference>
<name>A0A1I6H1Z7_9GAMM</name>
<dbReference type="RefSeq" id="WP_091989250.1">
    <property type="nucleotide sequence ID" value="NZ_FOYV01000001.1"/>
</dbReference>
<evidence type="ECO:0000313" key="4">
    <source>
        <dbReference type="Proteomes" id="UP000199290"/>
    </source>
</evidence>
<dbReference type="SUPFAM" id="SSF51735">
    <property type="entry name" value="NAD(P)-binding Rossmann-fold domains"/>
    <property type="match status" value="1"/>
</dbReference>
<keyword evidence="2" id="KW-0560">Oxidoreductase</keyword>
<dbReference type="CDD" id="cd05233">
    <property type="entry name" value="SDR_c"/>
    <property type="match status" value="1"/>
</dbReference>
<gene>
    <name evidence="3" type="ORF">SAMN04488073_2077</name>
</gene>
<dbReference type="PANTHER" id="PTHR42901">
    <property type="entry name" value="ALCOHOL DEHYDROGENASE"/>
    <property type="match status" value="1"/>
</dbReference>
<dbReference type="Gene3D" id="3.40.50.720">
    <property type="entry name" value="NAD(P)-binding Rossmann-like Domain"/>
    <property type="match status" value="1"/>
</dbReference>
<dbReference type="OrthoDB" id="7301144at2"/>
<sequence>MWTLITGASSGIGRALALELGQQGHDLMLSGRDKGRLTAVAEAIREQSPGCQVEILPADLSDPASTRELAARIGEEVERLNAFIYCAGIGEPAPDFASLELIDFQEALAVNVSAPLLLCQQLLPLMRGGDTASRIVMIGAGMDKQAQPGTGSYGISKMALRRLVRQMAVEFDTMADGPVVSLFQPGLVDTPGIRRHIAKAENLDLPHARWLAGRLEAGECLTAEQAASALAFTLRQVPDSDFHGAVFNGRDLVDSLSFAAS</sequence>
<dbReference type="EMBL" id="FOYV01000001">
    <property type="protein sequence ID" value="SFR48496.1"/>
    <property type="molecule type" value="Genomic_DNA"/>
</dbReference>
<evidence type="ECO:0000313" key="3">
    <source>
        <dbReference type="EMBL" id="SFR48496.1"/>
    </source>
</evidence>
<reference evidence="4" key="1">
    <citation type="submission" date="2016-10" db="EMBL/GenBank/DDBJ databases">
        <authorList>
            <person name="Varghese N."/>
            <person name="Submissions S."/>
        </authorList>
    </citation>
    <scope>NUCLEOTIDE SEQUENCE [LARGE SCALE GENOMIC DNA]</scope>
    <source>
        <strain evidence="4">CGMCC 1.6294</strain>
    </source>
</reference>
<dbReference type="Pfam" id="PF00106">
    <property type="entry name" value="adh_short"/>
    <property type="match status" value="1"/>
</dbReference>
<keyword evidence="4" id="KW-1185">Reference proteome</keyword>
<dbReference type="PANTHER" id="PTHR42901:SF1">
    <property type="entry name" value="ALCOHOL DEHYDROGENASE"/>
    <property type="match status" value="1"/>
</dbReference>
<dbReference type="PROSITE" id="PS00061">
    <property type="entry name" value="ADH_SHORT"/>
    <property type="match status" value="1"/>
</dbReference>
<organism evidence="3 4">
    <name type="scientific">Marinobacter gudaonensis</name>
    <dbReference type="NCBI Taxonomy" id="375760"/>
    <lineage>
        <taxon>Bacteria</taxon>
        <taxon>Pseudomonadati</taxon>
        <taxon>Pseudomonadota</taxon>
        <taxon>Gammaproteobacteria</taxon>
        <taxon>Pseudomonadales</taxon>
        <taxon>Marinobacteraceae</taxon>
        <taxon>Marinobacter</taxon>
    </lineage>
</organism>
<dbReference type="AlphaFoldDB" id="A0A1I6H1Z7"/>
<dbReference type="STRING" id="375760.SAMN04488073_2077"/>
<dbReference type="Proteomes" id="UP000199290">
    <property type="component" value="Unassembled WGS sequence"/>
</dbReference>
<dbReference type="GO" id="GO:0016491">
    <property type="term" value="F:oxidoreductase activity"/>
    <property type="evidence" value="ECO:0007669"/>
    <property type="project" value="UniProtKB-KW"/>
</dbReference>
<accession>A0A1I6H1Z7</accession>
<dbReference type="InterPro" id="IPR002347">
    <property type="entry name" value="SDR_fam"/>
</dbReference>
<evidence type="ECO:0000256" key="1">
    <source>
        <dbReference type="ARBA" id="ARBA00006484"/>
    </source>
</evidence>
<comment type="similarity">
    <text evidence="1">Belongs to the short-chain dehydrogenases/reductases (SDR) family.</text>
</comment>
<protein>
    <submittedName>
        <fullName evidence="3">Short-chain dehydrogenase</fullName>
    </submittedName>
</protein>
<evidence type="ECO:0000256" key="2">
    <source>
        <dbReference type="ARBA" id="ARBA00023002"/>
    </source>
</evidence>
<dbReference type="PRINTS" id="PR00081">
    <property type="entry name" value="GDHRDH"/>
</dbReference>
<proteinExistence type="inferred from homology"/>
<dbReference type="InterPro" id="IPR020904">
    <property type="entry name" value="Sc_DH/Rdtase_CS"/>
</dbReference>